<evidence type="ECO:0000313" key="2">
    <source>
        <dbReference type="EMBL" id="RGO11375.1"/>
    </source>
</evidence>
<feature type="domain" description="Pesticidal crystal protein Cry22Aa Ig-like" evidence="1">
    <location>
        <begin position="934"/>
        <end position="1004"/>
    </location>
</feature>
<dbReference type="Pfam" id="PF16403">
    <property type="entry name" value="Bact_surface_Ig-like"/>
    <property type="match status" value="1"/>
</dbReference>
<dbReference type="InterPro" id="IPR029052">
    <property type="entry name" value="Metallo-depent_PP-like"/>
</dbReference>
<organism evidence="2 3">
    <name type="scientific">Thomasclavelia spiroformis</name>
    <dbReference type="NCBI Taxonomy" id="29348"/>
    <lineage>
        <taxon>Bacteria</taxon>
        <taxon>Bacillati</taxon>
        <taxon>Bacillota</taxon>
        <taxon>Erysipelotrichia</taxon>
        <taxon>Erysipelotrichales</taxon>
        <taxon>Coprobacillaceae</taxon>
        <taxon>Thomasclavelia</taxon>
    </lineage>
</organism>
<gene>
    <name evidence="2" type="ORF">DXB31_04780</name>
</gene>
<dbReference type="PANTHER" id="PTHR43143">
    <property type="entry name" value="METALLOPHOSPHOESTERASE, CALCINEURIN SUPERFAMILY"/>
    <property type="match status" value="1"/>
</dbReference>
<name>A0A3E5FR11_9FIRM</name>
<dbReference type="Proteomes" id="UP000261087">
    <property type="component" value="Unassembled WGS sequence"/>
</dbReference>
<dbReference type="RefSeq" id="WP_117604742.1">
    <property type="nucleotide sequence ID" value="NZ_QSVF01000008.1"/>
</dbReference>
<accession>A0A3E5FR11</accession>
<evidence type="ECO:0000259" key="1">
    <source>
        <dbReference type="Pfam" id="PF16403"/>
    </source>
</evidence>
<evidence type="ECO:0000313" key="3">
    <source>
        <dbReference type="Proteomes" id="UP000261087"/>
    </source>
</evidence>
<dbReference type="Gene3D" id="2.60.40.10">
    <property type="entry name" value="Immunoglobulins"/>
    <property type="match status" value="1"/>
</dbReference>
<proteinExistence type="predicted"/>
<dbReference type="InterPro" id="IPR032179">
    <property type="entry name" value="Cry22Aa_Ig-like"/>
</dbReference>
<sequence length="1027" mass="116986">MVNKKAQKIIKGSISSLATVSILNIGSIYPNNILENEESNDKNTAVIEDKLTTSKKDDKDKINIKSENQFNLTNGQVINKSYQVIAAGNNLIIDGKDVSNNSVKSINGNAKLVFETTQTDVFFKNTVAIDNEIIGIFNEGTYSKWHTYTYDINAKYFDSEKKTLTIAFHAGNKANALEHNIENNDDFLLKNIHMILPDGTTLKVAKYQGIYSSEIDKQSEDKWSVNTLNDITSKSKIEMGDEKNRIEILYVTFKLENHNFNALRYDLDTTLLTDGKHLIISGNNSVEIISDNTAPVIETNMIDGQIYHNGIIEARAYDTISNECQLVAILDGKAIELPYSFRSLQMEPGEHVLSLSADDAVGNVQTKIIKFVTFTEQASINEDIKPINGTTIKGDPTFYLTATDPTNDLMNVFFKRGERYIKGDSNIVEDSGISQIAGSNDKSLKNDSKNGFPFCQFDLKINDNINDDAMVKIEWKGNSNNQKTYMYVYNYKSNNWDKLNTSMTFKDGMMEIVGEISLKEHLLDNVLKIMIQNGEGYTPNQYDYNNQTNTLNIDDTTRSNYDFTFAIESDTQYYNKNINDNYKHQLNIHKWLVANRERMNIQYLFHDGDIIDDKDQEIQWINANNAYKILDDANFPYGILVGNHDVGHLSNDYTNFYKYFGKSRYVQNPWYGESYKNNKGHYDLITVGGIDFIMLYMGWGIDNDEIEWLNDVLAKYPERKAILNLHEYLLASGGLGDKSQQIYDEVIVKNSNVCMVLSGHYHSAKTIVSEFDDNNDGINDRKVYQMLFDYQKLAQGGMGYIRLMHFDNKNGKIFVRTYSPSLDDYNAKDEKDIEDEDSIIGEEEFIINYADLGIKPIQKQIETIDLDVNVYSNDIIGSISDVKSNDKIQYTWQYAPHGIVGWYAEITDENGGLTRSKVNYVNIDKQNIKPMIVIDDKESNLVSLGNSFDPLKNVKAYDSQGKDLTEQILVLGSVDVNNVGRYELIYKVSDSFGNVTIVPRIIEVVDKNNKVNVDLNYFFNKLIYKDE</sequence>
<dbReference type="AlphaFoldDB" id="A0A3E5FR11"/>
<comment type="caution">
    <text evidence="2">The sequence shown here is derived from an EMBL/GenBank/DDBJ whole genome shotgun (WGS) entry which is preliminary data.</text>
</comment>
<protein>
    <submittedName>
        <fullName evidence="2">DUF5011 domain-containing protein</fullName>
    </submittedName>
</protein>
<dbReference type="InterPro" id="IPR051918">
    <property type="entry name" value="STPP_CPPED1"/>
</dbReference>
<dbReference type="SUPFAM" id="SSF56300">
    <property type="entry name" value="Metallo-dependent phosphatases"/>
    <property type="match status" value="1"/>
</dbReference>
<reference evidence="2 3" key="1">
    <citation type="submission" date="2018-08" db="EMBL/GenBank/DDBJ databases">
        <title>A genome reference for cultivated species of the human gut microbiota.</title>
        <authorList>
            <person name="Zou Y."/>
            <person name="Xue W."/>
            <person name="Luo G."/>
        </authorList>
    </citation>
    <scope>NUCLEOTIDE SEQUENCE [LARGE SCALE GENOMIC DNA]</scope>
    <source>
        <strain evidence="2 3">OM02-6</strain>
    </source>
</reference>
<dbReference type="InterPro" id="IPR013783">
    <property type="entry name" value="Ig-like_fold"/>
</dbReference>
<dbReference type="EMBL" id="QSVF01000008">
    <property type="protein sequence ID" value="RGO11375.1"/>
    <property type="molecule type" value="Genomic_DNA"/>
</dbReference>
<dbReference type="Gene3D" id="3.60.21.10">
    <property type="match status" value="1"/>
</dbReference>
<dbReference type="PANTHER" id="PTHR43143:SF5">
    <property type="entry name" value="SECRETED PROTEIN"/>
    <property type="match status" value="1"/>
</dbReference>